<name>A0A2M4DLJ7_ANODA</name>
<dbReference type="AlphaFoldDB" id="A0A2M4DLJ7"/>
<proteinExistence type="predicted"/>
<accession>A0A2M4DLJ7</accession>
<dbReference type="EMBL" id="GGFL01014254">
    <property type="protein sequence ID" value="MBW78432.1"/>
    <property type="molecule type" value="Transcribed_RNA"/>
</dbReference>
<evidence type="ECO:0000313" key="1">
    <source>
        <dbReference type="EMBL" id="MBW78432.1"/>
    </source>
</evidence>
<reference evidence="1" key="1">
    <citation type="submission" date="2018-01" db="EMBL/GenBank/DDBJ databases">
        <title>An insight into the sialome of Amazonian anophelines.</title>
        <authorList>
            <person name="Ribeiro J.M."/>
            <person name="Scarpassa V."/>
            <person name="Calvo E."/>
        </authorList>
    </citation>
    <scope>NUCLEOTIDE SEQUENCE</scope>
</reference>
<organism evidence="1">
    <name type="scientific">Anopheles darlingi</name>
    <name type="common">Mosquito</name>
    <dbReference type="NCBI Taxonomy" id="43151"/>
    <lineage>
        <taxon>Eukaryota</taxon>
        <taxon>Metazoa</taxon>
        <taxon>Ecdysozoa</taxon>
        <taxon>Arthropoda</taxon>
        <taxon>Hexapoda</taxon>
        <taxon>Insecta</taxon>
        <taxon>Pterygota</taxon>
        <taxon>Neoptera</taxon>
        <taxon>Endopterygota</taxon>
        <taxon>Diptera</taxon>
        <taxon>Nematocera</taxon>
        <taxon>Culicoidea</taxon>
        <taxon>Culicidae</taxon>
        <taxon>Anophelinae</taxon>
        <taxon>Anopheles</taxon>
    </lineage>
</organism>
<protein>
    <submittedName>
        <fullName evidence="1">Putative secreted protein</fullName>
    </submittedName>
</protein>
<sequence>MEYLVMYSLKPISLTVIAVLLRQLKMVLQEVWRQVEWPRGTKWRTWLKELPKAAGTSRSALLLLKLRTLCPVTRASWRLEMCSQDVGIRQPYTVTGTQTSSVPIV</sequence>